<accession>A0ABT0T7J6</accession>
<organism evidence="1 2">
    <name type="scientific">Corynebacterium intestinale</name>
    <dbReference type="NCBI Taxonomy" id="2943492"/>
    <lineage>
        <taxon>Bacteria</taxon>
        <taxon>Bacillati</taxon>
        <taxon>Actinomycetota</taxon>
        <taxon>Actinomycetes</taxon>
        <taxon>Mycobacteriales</taxon>
        <taxon>Corynebacteriaceae</taxon>
        <taxon>Corynebacterium</taxon>
    </lineage>
</organism>
<proteinExistence type="predicted"/>
<evidence type="ECO:0000313" key="1">
    <source>
        <dbReference type="EMBL" id="MCL8492897.1"/>
    </source>
</evidence>
<protein>
    <recommendedName>
        <fullName evidence="3">Tyr recombinase domain-containing protein</fullName>
    </recommendedName>
</protein>
<keyword evidence="2" id="KW-1185">Reference proteome</keyword>
<dbReference type="InterPro" id="IPR011010">
    <property type="entry name" value="DNA_brk_join_enz"/>
</dbReference>
<dbReference type="SUPFAM" id="SSF56349">
    <property type="entry name" value="DNA breaking-rejoining enzymes"/>
    <property type="match status" value="1"/>
</dbReference>
<evidence type="ECO:0000313" key="2">
    <source>
        <dbReference type="Proteomes" id="UP001203579"/>
    </source>
</evidence>
<dbReference type="Proteomes" id="UP001203579">
    <property type="component" value="Unassembled WGS sequence"/>
</dbReference>
<reference evidence="1 2" key="1">
    <citation type="submission" date="2022-05" db="EMBL/GenBank/DDBJ databases">
        <title>Corynebacterium sp. B5-R-101 sp. nov., isolated from human feces.</title>
        <authorList>
            <person name="Shamsuzzaman M."/>
            <person name="Dahal R.H."/>
        </authorList>
    </citation>
    <scope>NUCLEOTIDE SEQUENCE [LARGE SCALE GENOMIC DNA]</scope>
    <source>
        <strain evidence="1 2">B5-R-101</strain>
    </source>
</reference>
<dbReference type="RefSeq" id="WP_250223829.1">
    <property type="nucleotide sequence ID" value="NZ_JAMFTR010000001.1"/>
</dbReference>
<name>A0ABT0T7J6_9CORY</name>
<gene>
    <name evidence="1" type="ORF">M5J06_01910</name>
</gene>
<sequence>MALETYQPSTIHHDRWESIRDFTVSLGQQYRDLHPEIAYNRYMPVLARLVDVVCNRDGYEQDIEVVLDAEIIEMMIRDELDDLSVHSRGVYKTTLRRLGEALNPSWMGQTIYKKYARTTSQPPYTPAEITDVLDWCVDTDEFISCERRKIVGLGLGAGLTSRQVSGLKWSSVEVDERGVLIHLPDRTIPVTARWVYLLDLDKAGRDEYVLRPNVTSREPDDVTGRTARNKIESGMRPDIRRLKATWIVDLMNRFVPDAFICHAAGIKTLKRYEPFRPELGDKDLVAVRGLFHRDGRGEGLRVV</sequence>
<dbReference type="EMBL" id="JAMKFF010000001">
    <property type="protein sequence ID" value="MCL8492897.1"/>
    <property type="molecule type" value="Genomic_DNA"/>
</dbReference>
<comment type="caution">
    <text evidence="1">The sequence shown here is derived from an EMBL/GenBank/DDBJ whole genome shotgun (WGS) entry which is preliminary data.</text>
</comment>
<evidence type="ECO:0008006" key="3">
    <source>
        <dbReference type="Google" id="ProtNLM"/>
    </source>
</evidence>